<sequence length="228" mass="24969">MDYQEIQSWQEISQLGKLCDLSTPPKKLFFQGKWDPKIFEHCIAVVGSRKMTDYGERAVEKIVPGIVQQGQTIVSGFMYGVDQYAHQVCCENGGKTIAVLGWGIEHKLTGEDLKLAEKIISAGGILLSEWETQKPTHWTFPARNRIVAALAQEVIIIEAAEKSGSLITAKLASKLKRVVWAVPGPITSRISAGANNLIAAGKAKVWVGTTQVSNLQSDDPILQILDNE</sequence>
<evidence type="ECO:0000259" key="2">
    <source>
        <dbReference type="Pfam" id="PF02481"/>
    </source>
</evidence>
<evidence type="ECO:0000256" key="1">
    <source>
        <dbReference type="ARBA" id="ARBA00006525"/>
    </source>
</evidence>
<dbReference type="InterPro" id="IPR003488">
    <property type="entry name" value="DprA"/>
</dbReference>
<protein>
    <submittedName>
        <fullName evidence="3">DNA protecting protein DprA</fullName>
    </submittedName>
</protein>
<dbReference type="EMBL" id="MFDT01000057">
    <property type="protein sequence ID" value="OGE64526.1"/>
    <property type="molecule type" value="Genomic_DNA"/>
</dbReference>
<dbReference type="Proteomes" id="UP000178859">
    <property type="component" value="Unassembled WGS sequence"/>
</dbReference>
<dbReference type="InterPro" id="IPR057666">
    <property type="entry name" value="DrpA_SLOG"/>
</dbReference>
<evidence type="ECO:0000313" key="4">
    <source>
        <dbReference type="Proteomes" id="UP000178859"/>
    </source>
</evidence>
<dbReference type="Pfam" id="PF02481">
    <property type="entry name" value="DNA_processg_A"/>
    <property type="match status" value="1"/>
</dbReference>
<dbReference type="AlphaFoldDB" id="A0A1F5MGN3"/>
<dbReference type="PANTHER" id="PTHR43022">
    <property type="entry name" value="PROTEIN SMF"/>
    <property type="match status" value="1"/>
</dbReference>
<accession>A0A1F5MGN3</accession>
<gene>
    <name evidence="3" type="ORF">A3I48_02015</name>
</gene>
<reference evidence="3 4" key="1">
    <citation type="journal article" date="2016" name="Nat. Commun.">
        <title>Thousands of microbial genomes shed light on interconnected biogeochemical processes in an aquifer system.</title>
        <authorList>
            <person name="Anantharaman K."/>
            <person name="Brown C.T."/>
            <person name="Hug L.A."/>
            <person name="Sharon I."/>
            <person name="Castelle C.J."/>
            <person name="Probst A.J."/>
            <person name="Thomas B.C."/>
            <person name="Singh A."/>
            <person name="Wilkins M.J."/>
            <person name="Karaoz U."/>
            <person name="Brodie E.L."/>
            <person name="Williams K.H."/>
            <person name="Hubbard S.S."/>
            <person name="Banfield J.F."/>
        </authorList>
    </citation>
    <scope>NUCLEOTIDE SEQUENCE [LARGE SCALE GENOMIC DNA]</scope>
</reference>
<name>A0A1F5MGN3_9BACT</name>
<dbReference type="SUPFAM" id="SSF102405">
    <property type="entry name" value="MCP/YpsA-like"/>
    <property type="match status" value="1"/>
</dbReference>
<comment type="caution">
    <text evidence="3">The sequence shown here is derived from an EMBL/GenBank/DDBJ whole genome shotgun (WGS) entry which is preliminary data.</text>
</comment>
<organism evidence="3 4">
    <name type="scientific">Candidatus Daviesbacteria bacterium RIFCSPLOWO2_02_FULL_36_7</name>
    <dbReference type="NCBI Taxonomy" id="1797792"/>
    <lineage>
        <taxon>Bacteria</taxon>
        <taxon>Candidatus Daviesiibacteriota</taxon>
    </lineage>
</organism>
<dbReference type="NCBIfam" id="TIGR00732">
    <property type="entry name" value="dprA"/>
    <property type="match status" value="1"/>
</dbReference>
<proteinExistence type="inferred from homology"/>
<comment type="similarity">
    <text evidence="1">Belongs to the DprA/Smf family.</text>
</comment>
<evidence type="ECO:0000313" key="3">
    <source>
        <dbReference type="EMBL" id="OGE64526.1"/>
    </source>
</evidence>
<feature type="domain" description="Smf/DprA SLOG" evidence="2">
    <location>
        <begin position="18"/>
        <end position="212"/>
    </location>
</feature>
<dbReference type="GO" id="GO:0009294">
    <property type="term" value="P:DNA-mediated transformation"/>
    <property type="evidence" value="ECO:0007669"/>
    <property type="project" value="InterPro"/>
</dbReference>
<dbReference type="Gene3D" id="3.40.50.450">
    <property type="match status" value="1"/>
</dbReference>
<feature type="non-terminal residue" evidence="3">
    <location>
        <position position="228"/>
    </location>
</feature>
<dbReference type="PANTHER" id="PTHR43022:SF1">
    <property type="entry name" value="PROTEIN SMF"/>
    <property type="match status" value="1"/>
</dbReference>